<reference evidence="6 7" key="1">
    <citation type="journal article" date="2020" name="bioRxiv">
        <title>Sequence and annotation of 42 cannabis genomes reveals extensive copy number variation in cannabinoid synthesis and pathogen resistance genes.</title>
        <authorList>
            <person name="Mckernan K.J."/>
            <person name="Helbert Y."/>
            <person name="Kane L.T."/>
            <person name="Ebling H."/>
            <person name="Zhang L."/>
            <person name="Liu B."/>
            <person name="Eaton Z."/>
            <person name="Mclaughlin S."/>
            <person name="Kingan S."/>
            <person name="Baybayan P."/>
            <person name="Concepcion G."/>
            <person name="Jordan M."/>
            <person name="Riva A."/>
            <person name="Barbazuk W."/>
            <person name="Harkins T."/>
        </authorList>
    </citation>
    <scope>NUCLEOTIDE SEQUENCE [LARGE SCALE GENOMIC DNA]</scope>
    <source>
        <strain evidence="7">cv. Jamaican Lion 4</strain>
        <tissue evidence="6">Leaf</tissue>
    </source>
</reference>
<dbReference type="GO" id="GO:0003677">
    <property type="term" value="F:DNA binding"/>
    <property type="evidence" value="ECO:0007669"/>
    <property type="project" value="UniProtKB-KW"/>
</dbReference>
<dbReference type="PANTHER" id="PTHR31719">
    <property type="entry name" value="NAC TRANSCRIPTION FACTOR 56"/>
    <property type="match status" value="1"/>
</dbReference>
<gene>
    <name evidence="6" type="ORF">G4B88_013958</name>
</gene>
<name>A0A7J6I0N6_CANSA</name>
<evidence type="ECO:0000313" key="6">
    <source>
        <dbReference type="EMBL" id="KAF4401117.1"/>
    </source>
</evidence>
<accession>A0A7J6I0N6</accession>
<evidence type="ECO:0000259" key="5">
    <source>
        <dbReference type="PROSITE" id="PS51005"/>
    </source>
</evidence>
<dbReference type="PANTHER" id="PTHR31719:SF94">
    <property type="entry name" value="PROTEIN ATAF2"/>
    <property type="match status" value="1"/>
</dbReference>
<dbReference type="AlphaFoldDB" id="A0A7J6I0N6"/>
<dbReference type="Proteomes" id="UP000583929">
    <property type="component" value="Unassembled WGS sequence"/>
</dbReference>
<keyword evidence="2" id="KW-0238">DNA-binding</keyword>
<feature type="domain" description="NAC" evidence="5">
    <location>
        <begin position="1"/>
        <end position="134"/>
    </location>
</feature>
<proteinExistence type="predicted"/>
<dbReference type="Gene3D" id="2.170.150.80">
    <property type="entry name" value="NAC domain"/>
    <property type="match status" value="1"/>
</dbReference>
<dbReference type="SUPFAM" id="SSF101941">
    <property type="entry name" value="NAC domain"/>
    <property type="match status" value="1"/>
</dbReference>
<organism evidence="6 7">
    <name type="scientific">Cannabis sativa</name>
    <name type="common">Hemp</name>
    <name type="synonym">Marijuana</name>
    <dbReference type="NCBI Taxonomy" id="3483"/>
    <lineage>
        <taxon>Eukaryota</taxon>
        <taxon>Viridiplantae</taxon>
        <taxon>Streptophyta</taxon>
        <taxon>Embryophyta</taxon>
        <taxon>Tracheophyta</taxon>
        <taxon>Spermatophyta</taxon>
        <taxon>Magnoliopsida</taxon>
        <taxon>eudicotyledons</taxon>
        <taxon>Gunneridae</taxon>
        <taxon>Pentapetalae</taxon>
        <taxon>rosids</taxon>
        <taxon>fabids</taxon>
        <taxon>Rosales</taxon>
        <taxon>Cannabaceae</taxon>
        <taxon>Cannabis</taxon>
    </lineage>
</organism>
<dbReference type="GO" id="GO:0006355">
    <property type="term" value="P:regulation of DNA-templated transcription"/>
    <property type="evidence" value="ECO:0007669"/>
    <property type="project" value="InterPro"/>
</dbReference>
<evidence type="ECO:0000313" key="7">
    <source>
        <dbReference type="Proteomes" id="UP000583929"/>
    </source>
</evidence>
<protein>
    <recommendedName>
        <fullName evidence="5">NAC domain-containing protein</fullName>
    </recommendedName>
</protein>
<dbReference type="InterPro" id="IPR036093">
    <property type="entry name" value="NAC_dom_sf"/>
</dbReference>
<evidence type="ECO:0000256" key="3">
    <source>
        <dbReference type="ARBA" id="ARBA00023163"/>
    </source>
</evidence>
<keyword evidence="1" id="KW-0805">Transcription regulation</keyword>
<evidence type="ECO:0000256" key="2">
    <source>
        <dbReference type="ARBA" id="ARBA00023125"/>
    </source>
</evidence>
<sequence length="134" mass="16337">FLPNDEEIVGFYVYNKNFNPHLLQSNHILDFYYSHYVSALNNFTDRYPPMTENEWYFYYKKDLFFTTKNNKRLNRKAKNGTWHVNATKKSILNQQKVEIGFKRTLDFMEPDKKLTLWKMTEYHLLESNDTQRCT</sequence>
<comment type="caution">
    <text evidence="6">The sequence shown here is derived from an EMBL/GenBank/DDBJ whole genome shotgun (WGS) entry which is preliminary data.</text>
</comment>
<dbReference type="EMBL" id="JAATIQ010000013">
    <property type="protein sequence ID" value="KAF4401117.1"/>
    <property type="molecule type" value="Genomic_DNA"/>
</dbReference>
<keyword evidence="7" id="KW-1185">Reference proteome</keyword>
<keyword evidence="3" id="KW-0804">Transcription</keyword>
<keyword evidence="4" id="KW-0539">Nucleus</keyword>
<dbReference type="InterPro" id="IPR003441">
    <property type="entry name" value="NAC-dom"/>
</dbReference>
<feature type="non-terminal residue" evidence="6">
    <location>
        <position position="1"/>
    </location>
</feature>
<dbReference type="Pfam" id="PF02365">
    <property type="entry name" value="NAM"/>
    <property type="match status" value="1"/>
</dbReference>
<dbReference type="PROSITE" id="PS51005">
    <property type="entry name" value="NAC"/>
    <property type="match status" value="1"/>
</dbReference>
<evidence type="ECO:0000256" key="1">
    <source>
        <dbReference type="ARBA" id="ARBA00023015"/>
    </source>
</evidence>
<evidence type="ECO:0000256" key="4">
    <source>
        <dbReference type="ARBA" id="ARBA00023242"/>
    </source>
</evidence>